<feature type="region of interest" description="Disordered" evidence="1">
    <location>
        <begin position="224"/>
        <end position="257"/>
    </location>
</feature>
<feature type="compositionally biased region" description="Low complexity" evidence="1">
    <location>
        <begin position="325"/>
        <end position="336"/>
    </location>
</feature>
<feature type="region of interest" description="Disordered" evidence="1">
    <location>
        <begin position="325"/>
        <end position="351"/>
    </location>
</feature>
<gene>
    <name evidence="3" type="primary">SPOSA6832_01444</name>
</gene>
<feature type="compositionally biased region" description="Basic and acidic residues" evidence="1">
    <location>
        <begin position="91"/>
        <end position="101"/>
    </location>
</feature>
<feature type="compositionally biased region" description="Low complexity" evidence="1">
    <location>
        <begin position="34"/>
        <end position="54"/>
    </location>
</feature>
<sequence length="506" mass="53286">MSSTPSGNLVSPTAYLHLAPPYALAPASSTGNNAPTPSSASASKLASAPPASHPTLRPFTSDELRQLVLEYLCSSCYAETAKAFAQELDEARTGGEAKGDRDEDAAEASTGRVEATVGHGAAETEAMDGVEATPPPEDWRNSAAEDEMQDVKADRPPAGHTNGKNVAFLDDGLGEAEEDEDDDDYALLSKEELRDVRLRRSIRDAILAGRISHAVDLLNEHFPSALSPSPSSSSAPPSPSKLSPLHPEPHKSTSCTPQTFFVATPIPSSSIPSGISGSDSPSASPVPVVGATFGPWALSLSPEILALNLQLQSFVELMRAGHASSAVSTPSTPTSSLNGHATRDVDSDAGMSASTSSFGASSILNVAIAQSQALRAKVLELPPGRDREAWERECVDVCGLLAYKDLVGCPVRGYLAQSRRETLAEMVNAAVLQRSHRSPLPLLSLVARQTTAIWHTLGELKVQFPPAPTSTSDSKNKPSKTYPTFDLHSFLNERDPASPAAVPMVD</sequence>
<feature type="region of interest" description="Disordered" evidence="1">
    <location>
        <begin position="91"/>
        <end position="167"/>
    </location>
</feature>
<dbReference type="EMBL" id="CENE01000004">
    <property type="protein sequence ID" value="CEQ39862.1"/>
    <property type="molecule type" value="Genomic_DNA"/>
</dbReference>
<name>A0A0D6EIK5_SPOSA</name>
<dbReference type="InterPro" id="IPR006594">
    <property type="entry name" value="LisH"/>
</dbReference>
<dbReference type="AlphaFoldDB" id="A0A0D6EIK5"/>
<dbReference type="SMART" id="SM00757">
    <property type="entry name" value="CRA"/>
    <property type="match status" value="1"/>
</dbReference>
<keyword evidence="4" id="KW-1185">Reference proteome</keyword>
<reference evidence="4" key="1">
    <citation type="submission" date="2015-02" db="EMBL/GenBank/DDBJ databases">
        <authorList>
            <person name="Gon?alves P."/>
        </authorList>
    </citation>
    <scope>NUCLEOTIDE SEQUENCE [LARGE SCALE GENOMIC DNA]</scope>
</reference>
<dbReference type="InterPro" id="IPR013144">
    <property type="entry name" value="CRA_dom"/>
</dbReference>
<evidence type="ECO:0000313" key="4">
    <source>
        <dbReference type="Proteomes" id="UP000243876"/>
    </source>
</evidence>
<dbReference type="PROSITE" id="PS50896">
    <property type="entry name" value="LISH"/>
    <property type="match status" value="1"/>
</dbReference>
<dbReference type="OrthoDB" id="8048523at2759"/>
<evidence type="ECO:0000256" key="1">
    <source>
        <dbReference type="SAM" id="MobiDB-lite"/>
    </source>
</evidence>
<proteinExistence type="predicted"/>
<feature type="domain" description="CRA" evidence="2">
    <location>
        <begin position="362"/>
        <end position="463"/>
    </location>
</feature>
<protein>
    <submittedName>
        <fullName evidence="3">SPOSA6832_01444-mRNA-1:cds</fullName>
    </submittedName>
</protein>
<feature type="compositionally biased region" description="Low complexity" evidence="1">
    <location>
        <begin position="224"/>
        <end position="245"/>
    </location>
</feature>
<evidence type="ECO:0000259" key="2">
    <source>
        <dbReference type="SMART" id="SM00757"/>
    </source>
</evidence>
<evidence type="ECO:0000313" key="3">
    <source>
        <dbReference type="EMBL" id="CEQ39862.1"/>
    </source>
</evidence>
<dbReference type="Proteomes" id="UP000243876">
    <property type="component" value="Unassembled WGS sequence"/>
</dbReference>
<feature type="region of interest" description="Disordered" evidence="1">
    <location>
        <begin position="24"/>
        <end position="58"/>
    </location>
</feature>
<organism evidence="3 4">
    <name type="scientific">Sporidiobolus salmonicolor</name>
    <name type="common">Yeast-like fungus</name>
    <name type="synonym">Sporobolomyces salmonicolor</name>
    <dbReference type="NCBI Taxonomy" id="5005"/>
    <lineage>
        <taxon>Eukaryota</taxon>
        <taxon>Fungi</taxon>
        <taxon>Dikarya</taxon>
        <taxon>Basidiomycota</taxon>
        <taxon>Pucciniomycotina</taxon>
        <taxon>Microbotryomycetes</taxon>
        <taxon>Sporidiobolales</taxon>
        <taxon>Sporidiobolaceae</taxon>
        <taxon>Sporobolomyces</taxon>
    </lineage>
</organism>
<feature type="region of interest" description="Disordered" evidence="1">
    <location>
        <begin position="465"/>
        <end position="506"/>
    </location>
</feature>
<accession>A0A0D6EIK5</accession>